<protein>
    <submittedName>
        <fullName evidence="2">Uncharacterized protein</fullName>
    </submittedName>
</protein>
<dbReference type="AlphaFoldDB" id="A0A2H0R3G6"/>
<sequence>MIKKITTLGLLIFGGLLVSLFLGTTTQAVSPADCLVEGIFIPSGQQAVGWYKEGERPEIEARIIFKNPQDCLGKTLTVSLTEEDQSLSTVNDDHVPAIRKRTFRLDRQASTLILKLRAGEDECDKNSNSADCRYYLTLSGSGIPATFSIGKNGGELLYNCEGACDNSWDFLGSELVVGGGSTGGNSGNDLGPLGLKDNSFRIEPPGGVPSTLEGVVDLIRSLLLEIAIPIGVVLIVVAGIIFMTSGGNPARVTKAKSILGYAIVGLAILLIGGGAISLIISLLRA</sequence>
<comment type="caution">
    <text evidence="2">The sequence shown here is derived from an EMBL/GenBank/DDBJ whole genome shotgun (WGS) entry which is preliminary data.</text>
</comment>
<feature type="transmembrane region" description="Helical" evidence="1">
    <location>
        <begin position="226"/>
        <end position="246"/>
    </location>
</feature>
<organism evidence="2 3">
    <name type="scientific">Candidatus Yanofskybacteria bacterium CG10_big_fil_rev_8_21_14_0_10_46_23</name>
    <dbReference type="NCBI Taxonomy" id="1975098"/>
    <lineage>
        <taxon>Bacteria</taxon>
        <taxon>Candidatus Yanofskyibacteriota</taxon>
    </lineage>
</organism>
<keyword evidence="1" id="KW-1133">Transmembrane helix</keyword>
<keyword evidence="1" id="KW-0812">Transmembrane</keyword>
<keyword evidence="1" id="KW-0472">Membrane</keyword>
<evidence type="ECO:0000313" key="3">
    <source>
        <dbReference type="Proteomes" id="UP000230232"/>
    </source>
</evidence>
<gene>
    <name evidence="2" type="ORF">COV31_02910</name>
</gene>
<evidence type="ECO:0000313" key="2">
    <source>
        <dbReference type="EMBL" id="PIR41068.1"/>
    </source>
</evidence>
<dbReference type="Proteomes" id="UP000230232">
    <property type="component" value="Unassembled WGS sequence"/>
</dbReference>
<dbReference type="EMBL" id="PCXO01000012">
    <property type="protein sequence ID" value="PIR41068.1"/>
    <property type="molecule type" value="Genomic_DNA"/>
</dbReference>
<evidence type="ECO:0000256" key="1">
    <source>
        <dbReference type="SAM" id="Phobius"/>
    </source>
</evidence>
<feature type="transmembrane region" description="Helical" evidence="1">
    <location>
        <begin position="258"/>
        <end position="283"/>
    </location>
</feature>
<name>A0A2H0R3G6_9BACT</name>
<proteinExistence type="predicted"/>
<reference evidence="2 3" key="1">
    <citation type="submission" date="2017-09" db="EMBL/GenBank/DDBJ databases">
        <title>Depth-based differentiation of microbial function through sediment-hosted aquifers and enrichment of novel symbionts in the deep terrestrial subsurface.</title>
        <authorList>
            <person name="Probst A.J."/>
            <person name="Ladd B."/>
            <person name="Jarett J.K."/>
            <person name="Geller-Mcgrath D.E."/>
            <person name="Sieber C.M."/>
            <person name="Emerson J.B."/>
            <person name="Anantharaman K."/>
            <person name="Thomas B.C."/>
            <person name="Malmstrom R."/>
            <person name="Stieglmeier M."/>
            <person name="Klingl A."/>
            <person name="Woyke T."/>
            <person name="Ryan C.M."/>
            <person name="Banfield J.F."/>
        </authorList>
    </citation>
    <scope>NUCLEOTIDE SEQUENCE [LARGE SCALE GENOMIC DNA]</scope>
    <source>
        <strain evidence="2">CG10_big_fil_rev_8_21_14_0_10_46_23</strain>
    </source>
</reference>
<accession>A0A2H0R3G6</accession>